<reference evidence="2" key="1">
    <citation type="journal article" date="2019" name="G3 (Bethesda)">
        <title>Genome Assemblies of Two Rare Opportunistic Yeast Pathogens: Diutina rugosa (syn. Candida rugosa) and Trichomonascus ciferrii (syn. Candida ciferrii).</title>
        <authorList>
            <person name="Mixao V."/>
            <person name="Saus E."/>
            <person name="Hansen A.P."/>
            <person name="Lass-Florl C."/>
            <person name="Gabaldon T."/>
        </authorList>
    </citation>
    <scope>NUCLEOTIDE SEQUENCE</scope>
    <source>
        <strain evidence="2">CBS 4856</strain>
    </source>
</reference>
<evidence type="ECO:0000256" key="1">
    <source>
        <dbReference type="SAM" id="MobiDB-lite"/>
    </source>
</evidence>
<organism evidence="2 3">
    <name type="scientific">Trichomonascus ciferrii</name>
    <dbReference type="NCBI Taxonomy" id="44093"/>
    <lineage>
        <taxon>Eukaryota</taxon>
        <taxon>Fungi</taxon>
        <taxon>Dikarya</taxon>
        <taxon>Ascomycota</taxon>
        <taxon>Saccharomycotina</taxon>
        <taxon>Dipodascomycetes</taxon>
        <taxon>Dipodascales</taxon>
        <taxon>Trichomonascaceae</taxon>
        <taxon>Trichomonascus</taxon>
        <taxon>Trichomonascus ciferrii complex</taxon>
    </lineage>
</organism>
<sequence>MDRTNTLASFLESGGFPVFFSGAMILQHHTLFLSPLSKVPTPNWGGSGEDESLYVLAMNYIKRAIYGPDPQEQKRKCNSLIRQNQRELDKMMSGLTQSEQKTKAMIKNAARRNDAKSARFLAKEIYGCKKQRSRLHKAKAQLNSVQLQVNEAFALQKLEKSMKSSTGLMKEVNSLLRMPELMGTMGQLSQELMKVNMVGEDQDIEEEEAEGEIDKILSEVTGGKLGAVGNAPETAPQEEEEPAQEESETDEAMFDSMRERLKTLQT</sequence>
<feature type="compositionally biased region" description="Acidic residues" evidence="1">
    <location>
        <begin position="236"/>
        <end position="253"/>
    </location>
</feature>
<dbReference type="PANTHER" id="PTHR10476">
    <property type="entry name" value="CHARGED MULTIVESICULAR BODY PROTEIN"/>
    <property type="match status" value="1"/>
</dbReference>
<evidence type="ECO:0000313" key="2">
    <source>
        <dbReference type="EMBL" id="KAA8917469.1"/>
    </source>
</evidence>
<dbReference type="Pfam" id="PF03357">
    <property type="entry name" value="Snf7"/>
    <property type="match status" value="1"/>
</dbReference>
<protein>
    <recommendedName>
        <fullName evidence="4">Vacuolar protein-sorting-associated protein 24</fullName>
    </recommendedName>
</protein>
<dbReference type="InterPro" id="IPR005024">
    <property type="entry name" value="Snf7_fam"/>
</dbReference>
<keyword evidence="3" id="KW-1185">Reference proteome</keyword>
<dbReference type="OrthoDB" id="2329734at2759"/>
<dbReference type="AlphaFoldDB" id="A0A642VDK5"/>
<dbReference type="Proteomes" id="UP000761534">
    <property type="component" value="Unassembled WGS sequence"/>
</dbReference>
<feature type="compositionally biased region" description="Basic and acidic residues" evidence="1">
    <location>
        <begin position="256"/>
        <end position="266"/>
    </location>
</feature>
<dbReference type="Gene3D" id="6.10.140.1230">
    <property type="match status" value="1"/>
</dbReference>
<gene>
    <name evidence="2" type="ORF">TRICI_000379</name>
</gene>
<name>A0A642VDK5_9ASCO</name>
<evidence type="ECO:0000313" key="3">
    <source>
        <dbReference type="Proteomes" id="UP000761534"/>
    </source>
</evidence>
<accession>A0A642VDK5</accession>
<feature type="region of interest" description="Disordered" evidence="1">
    <location>
        <begin position="221"/>
        <end position="266"/>
    </location>
</feature>
<proteinExistence type="predicted"/>
<dbReference type="EMBL" id="SWFS01000033">
    <property type="protein sequence ID" value="KAA8917469.1"/>
    <property type="molecule type" value="Genomic_DNA"/>
</dbReference>
<dbReference type="GO" id="GO:0007034">
    <property type="term" value="P:vacuolar transport"/>
    <property type="evidence" value="ECO:0007669"/>
    <property type="project" value="InterPro"/>
</dbReference>
<comment type="caution">
    <text evidence="2">The sequence shown here is derived from an EMBL/GenBank/DDBJ whole genome shotgun (WGS) entry which is preliminary data.</text>
</comment>
<dbReference type="VEuPathDB" id="FungiDB:TRICI_000379"/>
<evidence type="ECO:0008006" key="4">
    <source>
        <dbReference type="Google" id="ProtNLM"/>
    </source>
</evidence>